<evidence type="ECO:0000259" key="1">
    <source>
        <dbReference type="Pfam" id="PF14244"/>
    </source>
</evidence>
<evidence type="ECO:0000313" key="3">
    <source>
        <dbReference type="EMBL" id="SPD10829.1"/>
    </source>
</evidence>
<accession>A0A2N9HGV7</accession>
<feature type="domain" description="Retrotransposon Copia-like N-terminal" evidence="1">
    <location>
        <begin position="10"/>
        <end position="46"/>
    </location>
</feature>
<gene>
    <name evidence="3" type="ORF">FSB_LOCUS38711</name>
</gene>
<reference evidence="3" key="1">
    <citation type="submission" date="2018-02" db="EMBL/GenBank/DDBJ databases">
        <authorList>
            <person name="Cohen D.B."/>
            <person name="Kent A.D."/>
        </authorList>
    </citation>
    <scope>NUCLEOTIDE SEQUENCE</scope>
</reference>
<evidence type="ECO:0000259" key="2">
    <source>
        <dbReference type="Pfam" id="PF22936"/>
    </source>
</evidence>
<dbReference type="InterPro" id="IPR029472">
    <property type="entry name" value="Copia-like_N"/>
</dbReference>
<name>A0A2N9HGV7_FAGSY</name>
<dbReference type="PANTHER" id="PTHR47481:SF31">
    <property type="entry name" value="OS01G0873500 PROTEIN"/>
    <property type="match status" value="1"/>
</dbReference>
<proteinExistence type="predicted"/>
<organism evidence="3">
    <name type="scientific">Fagus sylvatica</name>
    <name type="common">Beechnut</name>
    <dbReference type="NCBI Taxonomy" id="28930"/>
    <lineage>
        <taxon>Eukaryota</taxon>
        <taxon>Viridiplantae</taxon>
        <taxon>Streptophyta</taxon>
        <taxon>Embryophyta</taxon>
        <taxon>Tracheophyta</taxon>
        <taxon>Spermatophyta</taxon>
        <taxon>Magnoliopsida</taxon>
        <taxon>eudicotyledons</taxon>
        <taxon>Gunneridae</taxon>
        <taxon>Pentapetalae</taxon>
        <taxon>rosids</taxon>
        <taxon>fabids</taxon>
        <taxon>Fagales</taxon>
        <taxon>Fagaceae</taxon>
        <taxon>Fagus</taxon>
    </lineage>
</organism>
<dbReference type="PANTHER" id="PTHR47481">
    <property type="match status" value="1"/>
</dbReference>
<dbReference type="Pfam" id="PF14244">
    <property type="entry name" value="Retrotran_gag_3"/>
    <property type="match status" value="1"/>
</dbReference>
<dbReference type="Pfam" id="PF22936">
    <property type="entry name" value="Pol_BBD"/>
    <property type="match status" value="1"/>
</dbReference>
<sequence>MDKSELPKTITTILNGHNYVLWSQDMSSFLKGHRLWRYVTGEIQAPVHSKDEDDTKFADRLEDWDCKNHQIITYWSSLNHIVKDPADATILVTKRDQFHLIQFLMALTSEFELVRATLLQQVPLPTLEFAMSQLLSHETRLRTLQPHHLDAIGHIVYNCPTKPPKPGQSGILPRPVNHSVAAAAEDSPSDPSLLSVPVSELGPLVFTMIKQFMSSSDKVSSAVSGNTWYFDSACCNHMSPDSQLFSSVIPTTHAPLIQTANGSHIAANHTGSVSTLTLSLSNTYLIPNLTLNLISVGQLCELGFDLWFGSSSCHVQDPRTNQVFGDRP</sequence>
<feature type="domain" description="Retrovirus-related Pol polyprotein from transposon TNT 1-94-like beta-barrel" evidence="2">
    <location>
        <begin position="228"/>
        <end position="304"/>
    </location>
</feature>
<dbReference type="AlphaFoldDB" id="A0A2N9HGV7"/>
<dbReference type="InterPro" id="IPR054722">
    <property type="entry name" value="PolX-like_BBD"/>
</dbReference>
<protein>
    <submittedName>
        <fullName evidence="3">Uncharacterized protein</fullName>
    </submittedName>
</protein>
<dbReference type="EMBL" id="OIVN01003380">
    <property type="protein sequence ID" value="SPD10829.1"/>
    <property type="molecule type" value="Genomic_DNA"/>
</dbReference>